<dbReference type="EMBL" id="MHIY01000023">
    <property type="protein sequence ID" value="OGY59543.1"/>
    <property type="molecule type" value="Genomic_DNA"/>
</dbReference>
<name>A0A1G1Z4J2_9BACT</name>
<comment type="caution">
    <text evidence="2">The sequence shown here is derived from an EMBL/GenBank/DDBJ whole genome shotgun (WGS) entry which is preliminary data.</text>
</comment>
<dbReference type="InterPro" id="IPR048846">
    <property type="entry name" value="PaaX-like_central"/>
</dbReference>
<protein>
    <recommendedName>
        <fullName evidence="1">Transcriptional repressor PaaX-like central Cas2-like domain-containing protein</fullName>
    </recommendedName>
</protein>
<gene>
    <name evidence="2" type="ORF">A3B23_01125</name>
</gene>
<accession>A0A1G1Z4J2</accession>
<sequence>MIVGLISVNTKINTDRFRVPDKPRAGKIGKKIMLLLLGGLALGLSGRPDRYFKILGGITKEWKSLDNDGLHESIKRLYQSKIIAYTDNSDGTIALVLTEKGKRLALRYNLDHMKISKPDHWDGMWRVVIFDIPEKYRQGRGELGGKLIQLGFKPIQKSVFIFPYECKNEIEFIIEVFNLRPYVRQLLVKGIDIDIELRRYFRLK</sequence>
<dbReference type="Pfam" id="PF20803">
    <property type="entry name" value="PaaX_M"/>
    <property type="match status" value="1"/>
</dbReference>
<dbReference type="SUPFAM" id="SSF143430">
    <property type="entry name" value="TTP0101/SSO1404-like"/>
    <property type="match status" value="1"/>
</dbReference>
<evidence type="ECO:0000313" key="3">
    <source>
        <dbReference type="Proteomes" id="UP000178744"/>
    </source>
</evidence>
<organism evidence="2 3">
    <name type="scientific">Candidatus Colwellbacteria bacterium RIFCSPLOWO2_01_FULL_48_10</name>
    <dbReference type="NCBI Taxonomy" id="1797690"/>
    <lineage>
        <taxon>Bacteria</taxon>
        <taxon>Candidatus Colwelliibacteriota</taxon>
    </lineage>
</organism>
<proteinExistence type="predicted"/>
<feature type="domain" description="Transcriptional repressor PaaX-like central Cas2-like" evidence="1">
    <location>
        <begin position="119"/>
        <end position="185"/>
    </location>
</feature>
<evidence type="ECO:0000313" key="2">
    <source>
        <dbReference type="EMBL" id="OGY59543.1"/>
    </source>
</evidence>
<evidence type="ECO:0000259" key="1">
    <source>
        <dbReference type="Pfam" id="PF20803"/>
    </source>
</evidence>
<dbReference type="Gene3D" id="3.30.70.2650">
    <property type="match status" value="1"/>
</dbReference>
<dbReference type="AlphaFoldDB" id="A0A1G1Z4J2"/>
<reference evidence="2 3" key="1">
    <citation type="journal article" date="2016" name="Nat. Commun.">
        <title>Thousands of microbial genomes shed light on interconnected biogeochemical processes in an aquifer system.</title>
        <authorList>
            <person name="Anantharaman K."/>
            <person name="Brown C.T."/>
            <person name="Hug L.A."/>
            <person name="Sharon I."/>
            <person name="Castelle C.J."/>
            <person name="Probst A.J."/>
            <person name="Thomas B.C."/>
            <person name="Singh A."/>
            <person name="Wilkins M.J."/>
            <person name="Karaoz U."/>
            <person name="Brodie E.L."/>
            <person name="Williams K.H."/>
            <person name="Hubbard S.S."/>
            <person name="Banfield J.F."/>
        </authorList>
    </citation>
    <scope>NUCLEOTIDE SEQUENCE [LARGE SCALE GENOMIC DNA]</scope>
</reference>
<dbReference type="Proteomes" id="UP000178744">
    <property type="component" value="Unassembled WGS sequence"/>
</dbReference>